<accession>A0AAU9PB84</accession>
<proteinExistence type="predicted"/>
<dbReference type="EMBL" id="CAKMRJ010005523">
    <property type="protein sequence ID" value="CAH1447294.1"/>
    <property type="molecule type" value="Genomic_DNA"/>
</dbReference>
<evidence type="ECO:0000256" key="1">
    <source>
        <dbReference type="SAM" id="Phobius"/>
    </source>
</evidence>
<dbReference type="AlphaFoldDB" id="A0AAU9PB84"/>
<organism evidence="2 3">
    <name type="scientific">Lactuca virosa</name>
    <dbReference type="NCBI Taxonomy" id="75947"/>
    <lineage>
        <taxon>Eukaryota</taxon>
        <taxon>Viridiplantae</taxon>
        <taxon>Streptophyta</taxon>
        <taxon>Embryophyta</taxon>
        <taxon>Tracheophyta</taxon>
        <taxon>Spermatophyta</taxon>
        <taxon>Magnoliopsida</taxon>
        <taxon>eudicotyledons</taxon>
        <taxon>Gunneridae</taxon>
        <taxon>Pentapetalae</taxon>
        <taxon>asterids</taxon>
        <taxon>campanulids</taxon>
        <taxon>Asterales</taxon>
        <taxon>Asteraceae</taxon>
        <taxon>Cichorioideae</taxon>
        <taxon>Cichorieae</taxon>
        <taxon>Lactucinae</taxon>
        <taxon>Lactuca</taxon>
    </lineage>
</organism>
<name>A0AAU9PB84_9ASTR</name>
<sequence length="105" mass="12334">MPEDIGKISKVWNTLKRAMFCNGYIYNHVGIVNLMWRFTNQRNLHRLAITIFATSFITLSQILKQKNNLQKMITSPEWNNTKWSKDVAGKKLTSTFLHLQFEFLA</sequence>
<keyword evidence="1" id="KW-0472">Membrane</keyword>
<evidence type="ECO:0000313" key="2">
    <source>
        <dbReference type="EMBL" id="CAH1447294.1"/>
    </source>
</evidence>
<evidence type="ECO:0000313" key="3">
    <source>
        <dbReference type="Proteomes" id="UP001157418"/>
    </source>
</evidence>
<keyword evidence="3" id="KW-1185">Reference proteome</keyword>
<feature type="transmembrane region" description="Helical" evidence="1">
    <location>
        <begin position="44"/>
        <end position="63"/>
    </location>
</feature>
<keyword evidence="1" id="KW-1133">Transmembrane helix</keyword>
<reference evidence="2 3" key="1">
    <citation type="submission" date="2022-01" db="EMBL/GenBank/DDBJ databases">
        <authorList>
            <person name="Xiong W."/>
            <person name="Schranz E."/>
        </authorList>
    </citation>
    <scope>NUCLEOTIDE SEQUENCE [LARGE SCALE GENOMIC DNA]</scope>
</reference>
<comment type="caution">
    <text evidence="2">The sequence shown here is derived from an EMBL/GenBank/DDBJ whole genome shotgun (WGS) entry which is preliminary data.</text>
</comment>
<protein>
    <submittedName>
        <fullName evidence="2">Uncharacterized protein</fullName>
    </submittedName>
</protein>
<dbReference type="Proteomes" id="UP001157418">
    <property type="component" value="Unassembled WGS sequence"/>
</dbReference>
<gene>
    <name evidence="2" type="ORF">LVIROSA_LOCUS32914</name>
</gene>
<keyword evidence="1" id="KW-0812">Transmembrane</keyword>